<dbReference type="AlphaFoldDB" id="A0A3M4M7G7"/>
<dbReference type="Proteomes" id="UP000277236">
    <property type="component" value="Unassembled WGS sequence"/>
</dbReference>
<feature type="chain" id="PRO_5017981268" evidence="1">
    <location>
        <begin position="21"/>
        <end position="152"/>
    </location>
</feature>
<evidence type="ECO:0000256" key="1">
    <source>
        <dbReference type="SAM" id="SignalP"/>
    </source>
</evidence>
<evidence type="ECO:0000313" key="2">
    <source>
        <dbReference type="EMBL" id="RMQ49777.1"/>
    </source>
</evidence>
<comment type="caution">
    <text evidence="2">The sequence shown here is derived from an EMBL/GenBank/DDBJ whole genome shotgun (WGS) entry which is preliminary data.</text>
</comment>
<accession>A0A3M4M7G7</accession>
<organism evidence="2 3">
    <name type="scientific">Pseudomonas cichorii</name>
    <dbReference type="NCBI Taxonomy" id="36746"/>
    <lineage>
        <taxon>Bacteria</taxon>
        <taxon>Pseudomonadati</taxon>
        <taxon>Pseudomonadota</taxon>
        <taxon>Gammaproteobacteria</taxon>
        <taxon>Pseudomonadales</taxon>
        <taxon>Pseudomonadaceae</taxon>
        <taxon>Pseudomonas</taxon>
    </lineage>
</organism>
<evidence type="ECO:0000313" key="3">
    <source>
        <dbReference type="Proteomes" id="UP000277236"/>
    </source>
</evidence>
<gene>
    <name evidence="2" type="ORF">ALQ04_01242</name>
</gene>
<protein>
    <submittedName>
        <fullName evidence="2">Putative lipoprotein</fullName>
    </submittedName>
</protein>
<sequence>MKRLLLITIIACLLLGGCAARVKQGGSQELRIQESAKPHLVVTFVGSKRVVASSDWYLLKGMWSQALSTDAKAEGYDTFFLGGKPQTQPRDGVMVVIHVSNFLDLRTGQTLGSRTYDSYSLGWQMWFSAMTDKQLRKISRLMIADIKAAPGW</sequence>
<dbReference type="EMBL" id="RBRE01000014">
    <property type="protein sequence ID" value="RMQ49777.1"/>
    <property type="molecule type" value="Genomic_DNA"/>
</dbReference>
<feature type="signal peptide" evidence="1">
    <location>
        <begin position="1"/>
        <end position="20"/>
    </location>
</feature>
<dbReference type="OrthoDB" id="5974513at2"/>
<dbReference type="PROSITE" id="PS51257">
    <property type="entry name" value="PROKAR_LIPOPROTEIN"/>
    <property type="match status" value="1"/>
</dbReference>
<name>A0A3M4M7G7_PSECI</name>
<keyword evidence="2" id="KW-0449">Lipoprotein</keyword>
<reference evidence="2 3" key="1">
    <citation type="submission" date="2018-08" db="EMBL/GenBank/DDBJ databases">
        <title>Recombination of ecologically and evolutionarily significant loci maintains genetic cohesion in the Pseudomonas syringae species complex.</title>
        <authorList>
            <person name="Dillon M."/>
            <person name="Thakur S."/>
            <person name="Almeida R.N.D."/>
            <person name="Weir B.S."/>
            <person name="Guttman D.S."/>
        </authorList>
    </citation>
    <scope>NUCLEOTIDE SEQUENCE [LARGE SCALE GENOMIC DNA]</scope>
    <source>
        <strain evidence="2 3">ICMP 3353</strain>
    </source>
</reference>
<keyword evidence="1" id="KW-0732">Signal</keyword>
<proteinExistence type="predicted"/>